<dbReference type="Proteomes" id="UP000176322">
    <property type="component" value="Unassembled WGS sequence"/>
</dbReference>
<dbReference type="Pfam" id="PF02518">
    <property type="entry name" value="HATPase_c"/>
    <property type="match status" value="1"/>
</dbReference>
<keyword evidence="8" id="KW-0902">Two-component regulatory system</keyword>
<dbReference type="Gene3D" id="3.30.565.10">
    <property type="entry name" value="Histidine kinase-like ATPase, C-terminal domain"/>
    <property type="match status" value="1"/>
</dbReference>
<evidence type="ECO:0000256" key="4">
    <source>
        <dbReference type="ARBA" id="ARBA00022679"/>
    </source>
</evidence>
<dbReference type="FunFam" id="3.30.565.10:FF:000006">
    <property type="entry name" value="Sensor histidine kinase WalK"/>
    <property type="match status" value="1"/>
</dbReference>
<keyword evidence="7" id="KW-0067">ATP-binding</keyword>
<proteinExistence type="predicted"/>
<dbReference type="EC" id="2.7.13.3" evidence="2"/>
<dbReference type="InterPro" id="IPR050351">
    <property type="entry name" value="BphY/WalK/GraS-like"/>
</dbReference>
<dbReference type="GO" id="GO:0005524">
    <property type="term" value="F:ATP binding"/>
    <property type="evidence" value="ECO:0007669"/>
    <property type="project" value="UniProtKB-KW"/>
</dbReference>
<evidence type="ECO:0000256" key="3">
    <source>
        <dbReference type="ARBA" id="ARBA00022553"/>
    </source>
</evidence>
<comment type="catalytic activity">
    <reaction evidence="1">
        <text>ATP + protein L-histidine = ADP + protein N-phospho-L-histidine.</text>
        <dbReference type="EC" id="2.7.13.3"/>
    </reaction>
</comment>
<dbReference type="InterPro" id="IPR005467">
    <property type="entry name" value="His_kinase_dom"/>
</dbReference>
<evidence type="ECO:0000256" key="8">
    <source>
        <dbReference type="ARBA" id="ARBA00023012"/>
    </source>
</evidence>
<feature type="transmembrane region" description="Helical" evidence="9">
    <location>
        <begin position="51"/>
        <end position="72"/>
    </location>
</feature>
<accession>A0A1F6BYL7</accession>
<dbReference type="CDD" id="cd00075">
    <property type="entry name" value="HATPase"/>
    <property type="match status" value="1"/>
</dbReference>
<evidence type="ECO:0000256" key="1">
    <source>
        <dbReference type="ARBA" id="ARBA00000085"/>
    </source>
</evidence>
<dbReference type="Pfam" id="PF00512">
    <property type="entry name" value="HisKA"/>
    <property type="match status" value="1"/>
</dbReference>
<reference evidence="11 12" key="1">
    <citation type="journal article" date="2016" name="Nat. Commun.">
        <title>Thousands of microbial genomes shed light on interconnected biogeochemical processes in an aquifer system.</title>
        <authorList>
            <person name="Anantharaman K."/>
            <person name="Brown C.T."/>
            <person name="Hug L.A."/>
            <person name="Sharon I."/>
            <person name="Castelle C.J."/>
            <person name="Probst A.J."/>
            <person name="Thomas B.C."/>
            <person name="Singh A."/>
            <person name="Wilkins M.J."/>
            <person name="Karaoz U."/>
            <person name="Brodie E.L."/>
            <person name="Williams K.H."/>
            <person name="Hubbard S.S."/>
            <person name="Banfield J.F."/>
        </authorList>
    </citation>
    <scope>NUCLEOTIDE SEQUENCE [LARGE SCALE GENOMIC DNA]</scope>
</reference>
<dbReference type="PRINTS" id="PR00344">
    <property type="entry name" value="BCTRLSENSOR"/>
</dbReference>
<keyword evidence="6" id="KW-0418">Kinase</keyword>
<dbReference type="InterPro" id="IPR003661">
    <property type="entry name" value="HisK_dim/P_dom"/>
</dbReference>
<dbReference type="GO" id="GO:0007234">
    <property type="term" value="P:osmosensory signaling via phosphorelay pathway"/>
    <property type="evidence" value="ECO:0007669"/>
    <property type="project" value="TreeGrafter"/>
</dbReference>
<dbReference type="SMART" id="SM00387">
    <property type="entry name" value="HATPase_c"/>
    <property type="match status" value="1"/>
</dbReference>
<name>A0A1F6BYL7_9BACT</name>
<gene>
    <name evidence="11" type="ORF">A2837_00180</name>
</gene>
<dbReference type="SUPFAM" id="SSF47384">
    <property type="entry name" value="Homodimeric domain of signal transducing histidine kinase"/>
    <property type="match status" value="1"/>
</dbReference>
<evidence type="ECO:0000313" key="12">
    <source>
        <dbReference type="Proteomes" id="UP000176322"/>
    </source>
</evidence>
<feature type="domain" description="Histidine kinase" evidence="10">
    <location>
        <begin position="88"/>
        <end position="303"/>
    </location>
</feature>
<keyword evidence="3" id="KW-0597">Phosphoprotein</keyword>
<sequence length="327" mass="35924">MTVVIVELFELTQKTILAAVATSLQDLLTTGTVNEKALTNAVTFTDKTKTYVLGGIVALSVVFAMIAAYISLRPLREALTTQKRFISSLAHELRTPLAVLRVENEVAALDTSPDDPLQDTLKRNLEEIDRITGILNNLLLFNRVRSANAIVFEPIDFGEVVRTAIGRLEKLAQGRGVTVDYVGVDLLEVRGNRAALEQAVFNVLKNAIIYSNRGSVVNISFPAITDKSITLSIRDHGIGIVKKDLAHIFEPFYRSSQASEKREGTGIGLTLVFEIVKLHQGKLHVDSAPENGTNVEITLPRDAKVAAIERYKYDGVTYDFANRNTSS</sequence>
<evidence type="ECO:0000256" key="7">
    <source>
        <dbReference type="ARBA" id="ARBA00022840"/>
    </source>
</evidence>
<comment type="caution">
    <text evidence="11">The sequence shown here is derived from an EMBL/GenBank/DDBJ whole genome shotgun (WGS) entry which is preliminary data.</text>
</comment>
<evidence type="ECO:0000256" key="6">
    <source>
        <dbReference type="ARBA" id="ARBA00022777"/>
    </source>
</evidence>
<evidence type="ECO:0000313" key="11">
    <source>
        <dbReference type="EMBL" id="OGG41597.1"/>
    </source>
</evidence>
<dbReference type="InterPro" id="IPR003594">
    <property type="entry name" value="HATPase_dom"/>
</dbReference>
<dbReference type="GO" id="GO:0000155">
    <property type="term" value="F:phosphorelay sensor kinase activity"/>
    <property type="evidence" value="ECO:0007669"/>
    <property type="project" value="InterPro"/>
</dbReference>
<keyword evidence="9" id="KW-0812">Transmembrane</keyword>
<dbReference type="EMBL" id="MFKO01000006">
    <property type="protein sequence ID" value="OGG41597.1"/>
    <property type="molecule type" value="Genomic_DNA"/>
</dbReference>
<dbReference type="InterPro" id="IPR004358">
    <property type="entry name" value="Sig_transdc_His_kin-like_C"/>
</dbReference>
<dbReference type="SUPFAM" id="SSF55874">
    <property type="entry name" value="ATPase domain of HSP90 chaperone/DNA topoisomerase II/histidine kinase"/>
    <property type="match status" value="1"/>
</dbReference>
<protein>
    <recommendedName>
        <fullName evidence="2">histidine kinase</fullName>
        <ecNumber evidence="2">2.7.13.3</ecNumber>
    </recommendedName>
</protein>
<dbReference type="Gene3D" id="1.10.287.130">
    <property type="match status" value="1"/>
</dbReference>
<evidence type="ECO:0000259" key="10">
    <source>
        <dbReference type="PROSITE" id="PS50109"/>
    </source>
</evidence>
<dbReference type="CDD" id="cd00082">
    <property type="entry name" value="HisKA"/>
    <property type="match status" value="1"/>
</dbReference>
<evidence type="ECO:0000256" key="5">
    <source>
        <dbReference type="ARBA" id="ARBA00022741"/>
    </source>
</evidence>
<evidence type="ECO:0000256" key="2">
    <source>
        <dbReference type="ARBA" id="ARBA00012438"/>
    </source>
</evidence>
<dbReference type="PROSITE" id="PS50109">
    <property type="entry name" value="HIS_KIN"/>
    <property type="match status" value="1"/>
</dbReference>
<evidence type="ECO:0000256" key="9">
    <source>
        <dbReference type="SAM" id="Phobius"/>
    </source>
</evidence>
<dbReference type="InterPro" id="IPR036097">
    <property type="entry name" value="HisK_dim/P_sf"/>
</dbReference>
<dbReference type="PANTHER" id="PTHR42878:SF7">
    <property type="entry name" value="SENSOR HISTIDINE KINASE GLRK"/>
    <property type="match status" value="1"/>
</dbReference>
<keyword evidence="4" id="KW-0808">Transferase</keyword>
<keyword evidence="5" id="KW-0547">Nucleotide-binding</keyword>
<keyword evidence="9" id="KW-0472">Membrane</keyword>
<dbReference type="InterPro" id="IPR036890">
    <property type="entry name" value="HATPase_C_sf"/>
</dbReference>
<keyword evidence="9" id="KW-1133">Transmembrane helix</keyword>
<dbReference type="GO" id="GO:0000156">
    <property type="term" value="F:phosphorelay response regulator activity"/>
    <property type="evidence" value="ECO:0007669"/>
    <property type="project" value="TreeGrafter"/>
</dbReference>
<dbReference type="SMART" id="SM00388">
    <property type="entry name" value="HisKA"/>
    <property type="match status" value="1"/>
</dbReference>
<dbReference type="PANTHER" id="PTHR42878">
    <property type="entry name" value="TWO-COMPONENT HISTIDINE KINASE"/>
    <property type="match status" value="1"/>
</dbReference>
<organism evidence="11 12">
    <name type="scientific">Candidatus Kaiserbacteria bacterium RIFCSPHIGHO2_01_FULL_46_22</name>
    <dbReference type="NCBI Taxonomy" id="1798475"/>
    <lineage>
        <taxon>Bacteria</taxon>
        <taxon>Candidatus Kaiseribacteriota</taxon>
    </lineage>
</organism>
<dbReference type="STRING" id="1798475.A2837_00180"/>
<dbReference type="GO" id="GO:0030295">
    <property type="term" value="F:protein kinase activator activity"/>
    <property type="evidence" value="ECO:0007669"/>
    <property type="project" value="TreeGrafter"/>
</dbReference>
<dbReference type="AlphaFoldDB" id="A0A1F6BYL7"/>